<keyword evidence="1" id="KW-0472">Membrane</keyword>
<dbReference type="SUPFAM" id="SSF53448">
    <property type="entry name" value="Nucleotide-diphospho-sugar transferases"/>
    <property type="match status" value="1"/>
</dbReference>
<gene>
    <name evidence="3" type="ORF">Hamer_G004979</name>
</gene>
<evidence type="ECO:0000256" key="1">
    <source>
        <dbReference type="SAM" id="Phobius"/>
    </source>
</evidence>
<sequence>MDGVAAKCRSWLALRWLVVAAVLITAWMTVATSGSHFSFTRSREIIHEPCVSDLGGSKPIEEHCLSQDTRRRLAASLTKIQRLMSGGQSGSDEVGRWSREVGRVVAELDPRLARENLRPPTLVCSDHHNGTKFLVNNCKGVPRLAQVVSVVVPARGWQPSRVSQVLHGLAAHHNLTTILILADDDPTPDTNGMTLVQRYDHAVSDGKALNDAIALVNTSFVLVATSLAHYSWLHSPLERLVRVLDRLGGEGVAGGSYRDEQGQWRHGCLQRSITNYHATFLRGYQHSILECMYCDEVLGPFLASTHLLQQHPFPDEVSGPALYREWHTKVTQAGYLTLACPDVMFFLQEEPIMNTADWNTYATRMSIQTIHSYDGKEYKFKCSDVHIKCDDLRKTITWYLIPLCCREAIMHGITILDDFAREKGLLYEMSHGSLLGAVKLGTYLPWDFDQDIYYDCKDRRIWETINEFLKARNTGCHLRVSNDRKLLVLQCTTFFVDMPCRKPLSSHTLPAVYRNVTTWIDYGGRRVSVMANPGSAARDQAGPDNLRHAQHWRVPGHPDPGAWRPCQNPTDQACLDHHPADGSLAFTSPPMCLP</sequence>
<dbReference type="EMBL" id="JAHLQT010024959">
    <property type="protein sequence ID" value="KAG7164594.1"/>
    <property type="molecule type" value="Genomic_DNA"/>
</dbReference>
<dbReference type="GO" id="GO:0009100">
    <property type="term" value="P:glycoprotein metabolic process"/>
    <property type="evidence" value="ECO:0007669"/>
    <property type="project" value="UniProtKB-ARBA"/>
</dbReference>
<reference evidence="3" key="1">
    <citation type="journal article" date="2021" name="Sci. Adv.">
        <title>The American lobster genome reveals insights on longevity, neural, and immune adaptations.</title>
        <authorList>
            <person name="Polinski J.M."/>
            <person name="Zimin A.V."/>
            <person name="Clark K.F."/>
            <person name="Kohn A.B."/>
            <person name="Sadowski N."/>
            <person name="Timp W."/>
            <person name="Ptitsyn A."/>
            <person name="Khanna P."/>
            <person name="Romanova D.Y."/>
            <person name="Williams P."/>
            <person name="Greenwood S.J."/>
            <person name="Moroz L.L."/>
            <person name="Walt D.R."/>
            <person name="Bodnar A.G."/>
        </authorList>
    </citation>
    <scope>NUCLEOTIDE SEQUENCE</scope>
    <source>
        <strain evidence="3">GMGI-L3</strain>
    </source>
</reference>
<dbReference type="Pfam" id="PF04991">
    <property type="entry name" value="LicD"/>
    <property type="match status" value="1"/>
</dbReference>
<evidence type="ECO:0000259" key="2">
    <source>
        <dbReference type="Pfam" id="PF04991"/>
    </source>
</evidence>
<name>A0A8J5JZK6_HOMAM</name>
<comment type="caution">
    <text evidence="3">The sequence shown here is derived from an EMBL/GenBank/DDBJ whole genome shotgun (WGS) entry which is preliminary data.</text>
</comment>
<keyword evidence="1" id="KW-0812">Transmembrane</keyword>
<dbReference type="PANTHER" id="PTHR13627:SF34">
    <property type="entry name" value="RIBITOL-5-PHOSPHATE TRANSFERASE"/>
    <property type="match status" value="1"/>
</dbReference>
<dbReference type="AlphaFoldDB" id="A0A8J5JZK6"/>
<dbReference type="InterPro" id="IPR052613">
    <property type="entry name" value="LicD_transferase"/>
</dbReference>
<dbReference type="PANTHER" id="PTHR13627">
    <property type="entry name" value="FUKUTIN RELATED PROTEIN"/>
    <property type="match status" value="1"/>
</dbReference>
<organism evidence="3 4">
    <name type="scientific">Homarus americanus</name>
    <name type="common">American lobster</name>
    <dbReference type="NCBI Taxonomy" id="6706"/>
    <lineage>
        <taxon>Eukaryota</taxon>
        <taxon>Metazoa</taxon>
        <taxon>Ecdysozoa</taxon>
        <taxon>Arthropoda</taxon>
        <taxon>Crustacea</taxon>
        <taxon>Multicrustacea</taxon>
        <taxon>Malacostraca</taxon>
        <taxon>Eumalacostraca</taxon>
        <taxon>Eucarida</taxon>
        <taxon>Decapoda</taxon>
        <taxon>Pleocyemata</taxon>
        <taxon>Astacidea</taxon>
        <taxon>Nephropoidea</taxon>
        <taxon>Nephropidae</taxon>
        <taxon>Homarus</taxon>
    </lineage>
</organism>
<feature type="transmembrane region" description="Helical" evidence="1">
    <location>
        <begin position="12"/>
        <end position="30"/>
    </location>
</feature>
<dbReference type="InterPro" id="IPR007074">
    <property type="entry name" value="LicD/FKTN/FKRP_NTP_transf"/>
</dbReference>
<keyword evidence="4" id="KW-1185">Reference proteome</keyword>
<protein>
    <submittedName>
        <fullName evidence="3">Putative LicD family-like protein 2</fullName>
    </submittedName>
</protein>
<evidence type="ECO:0000313" key="4">
    <source>
        <dbReference type="Proteomes" id="UP000747542"/>
    </source>
</evidence>
<feature type="domain" description="LicD/FKTN/FKRP nucleotidyltransferase" evidence="2">
    <location>
        <begin position="420"/>
        <end position="458"/>
    </location>
</feature>
<accession>A0A8J5JZK6</accession>
<dbReference type="Proteomes" id="UP000747542">
    <property type="component" value="Unassembled WGS sequence"/>
</dbReference>
<dbReference type="InterPro" id="IPR029044">
    <property type="entry name" value="Nucleotide-diphossugar_trans"/>
</dbReference>
<keyword evidence="1" id="KW-1133">Transmembrane helix</keyword>
<proteinExistence type="predicted"/>
<evidence type="ECO:0000313" key="3">
    <source>
        <dbReference type="EMBL" id="KAG7164594.1"/>
    </source>
</evidence>